<reference evidence="1" key="1">
    <citation type="submission" date="2023-03" db="EMBL/GenBank/DDBJ databases">
        <title>Massive genome expansion in bonnet fungi (Mycena s.s.) driven by repeated elements and novel gene families across ecological guilds.</title>
        <authorList>
            <consortium name="Lawrence Berkeley National Laboratory"/>
            <person name="Harder C.B."/>
            <person name="Miyauchi S."/>
            <person name="Viragh M."/>
            <person name="Kuo A."/>
            <person name="Thoen E."/>
            <person name="Andreopoulos B."/>
            <person name="Lu D."/>
            <person name="Skrede I."/>
            <person name="Drula E."/>
            <person name="Henrissat B."/>
            <person name="Morin E."/>
            <person name="Kohler A."/>
            <person name="Barry K."/>
            <person name="LaButti K."/>
            <person name="Morin E."/>
            <person name="Salamov A."/>
            <person name="Lipzen A."/>
            <person name="Mereny Z."/>
            <person name="Hegedus B."/>
            <person name="Baldrian P."/>
            <person name="Stursova M."/>
            <person name="Weitz H."/>
            <person name="Taylor A."/>
            <person name="Grigoriev I.V."/>
            <person name="Nagy L.G."/>
            <person name="Martin F."/>
            <person name="Kauserud H."/>
        </authorList>
    </citation>
    <scope>NUCLEOTIDE SEQUENCE</scope>
    <source>
        <strain evidence="1">9144</strain>
    </source>
</reference>
<evidence type="ECO:0000313" key="1">
    <source>
        <dbReference type="EMBL" id="KAJ7226775.1"/>
    </source>
</evidence>
<accession>A0AAD6YQW5</accession>
<keyword evidence="2" id="KW-1185">Reference proteome</keyword>
<comment type="caution">
    <text evidence="1">The sequence shown here is derived from an EMBL/GenBank/DDBJ whole genome shotgun (WGS) entry which is preliminary data.</text>
</comment>
<evidence type="ECO:0000313" key="2">
    <source>
        <dbReference type="Proteomes" id="UP001219525"/>
    </source>
</evidence>
<protein>
    <submittedName>
        <fullName evidence="1">Uncharacterized protein</fullName>
    </submittedName>
</protein>
<dbReference type="AlphaFoldDB" id="A0AAD6YQW5"/>
<organism evidence="1 2">
    <name type="scientific">Mycena pura</name>
    <dbReference type="NCBI Taxonomy" id="153505"/>
    <lineage>
        <taxon>Eukaryota</taxon>
        <taxon>Fungi</taxon>
        <taxon>Dikarya</taxon>
        <taxon>Basidiomycota</taxon>
        <taxon>Agaricomycotina</taxon>
        <taxon>Agaricomycetes</taxon>
        <taxon>Agaricomycetidae</taxon>
        <taxon>Agaricales</taxon>
        <taxon>Marasmiineae</taxon>
        <taxon>Mycenaceae</taxon>
        <taxon>Mycena</taxon>
    </lineage>
</organism>
<dbReference type="Proteomes" id="UP001219525">
    <property type="component" value="Unassembled WGS sequence"/>
</dbReference>
<sequence>SVFSAAAFELGGSHGRTSVSGIPDRHDAGTWSVLTALGTYAPFRGGHAIFWDLGLVVTFPPGSSILIPAGLVRYSFVKVREHEQHYSLLQWAGAGITRWFRNGRR</sequence>
<dbReference type="Gene3D" id="3.60.130.30">
    <property type="match status" value="1"/>
</dbReference>
<feature type="non-terminal residue" evidence="1">
    <location>
        <position position="1"/>
    </location>
</feature>
<proteinExistence type="predicted"/>
<name>A0AAD6YQW5_9AGAR</name>
<gene>
    <name evidence="1" type="ORF">GGX14DRAFT_333837</name>
</gene>
<feature type="non-terminal residue" evidence="1">
    <location>
        <position position="105"/>
    </location>
</feature>
<dbReference type="EMBL" id="JARJCW010000003">
    <property type="protein sequence ID" value="KAJ7226775.1"/>
    <property type="molecule type" value="Genomic_DNA"/>
</dbReference>